<evidence type="ECO:0000256" key="2">
    <source>
        <dbReference type="ARBA" id="ARBA00003145"/>
    </source>
</evidence>
<comment type="similarity">
    <text evidence="4">Belongs to the phospholipase D family.</text>
</comment>
<keyword evidence="7" id="KW-0964">Secreted</keyword>
<comment type="function">
    <text evidence="2">Could be a virulence factor.</text>
</comment>
<proteinExistence type="inferred from homology"/>
<keyword evidence="9" id="KW-0442">Lipid degradation</keyword>
<evidence type="ECO:0000313" key="14">
    <source>
        <dbReference type="Proteomes" id="UP000318709"/>
    </source>
</evidence>
<dbReference type="GO" id="GO:0005576">
    <property type="term" value="C:extracellular region"/>
    <property type="evidence" value="ECO:0007669"/>
    <property type="project" value="UniProtKB-SubCell"/>
</dbReference>
<dbReference type="GO" id="GO:0016891">
    <property type="term" value="F:RNA endonuclease activity producing 5'-phosphomonoesters, hydrolytic mechanism"/>
    <property type="evidence" value="ECO:0007669"/>
    <property type="project" value="TreeGrafter"/>
</dbReference>
<evidence type="ECO:0000313" key="13">
    <source>
        <dbReference type="EMBL" id="QDH13164.2"/>
    </source>
</evidence>
<evidence type="ECO:0000256" key="3">
    <source>
        <dbReference type="ARBA" id="ARBA00004613"/>
    </source>
</evidence>
<accession>A0A4Y6U7M9</accession>
<evidence type="ECO:0000256" key="10">
    <source>
        <dbReference type="ARBA" id="ARBA00023098"/>
    </source>
</evidence>
<comment type="catalytic activity">
    <reaction evidence="1">
        <text>a 1,2-diacyl-sn-glycero-3-phosphocholine + H2O = a 1,2-diacyl-sn-glycero-3-phosphate + choline + H(+)</text>
        <dbReference type="Rhea" id="RHEA:14445"/>
        <dbReference type="ChEBI" id="CHEBI:15354"/>
        <dbReference type="ChEBI" id="CHEBI:15377"/>
        <dbReference type="ChEBI" id="CHEBI:15378"/>
        <dbReference type="ChEBI" id="CHEBI:57643"/>
        <dbReference type="ChEBI" id="CHEBI:58608"/>
        <dbReference type="EC" id="3.1.4.4"/>
    </reaction>
</comment>
<evidence type="ECO:0000256" key="9">
    <source>
        <dbReference type="ARBA" id="ARBA00022963"/>
    </source>
</evidence>
<keyword evidence="10" id="KW-0443">Lipid metabolism</keyword>
<dbReference type="InterPro" id="IPR051406">
    <property type="entry name" value="PLD_domain"/>
</dbReference>
<dbReference type="GO" id="GO:0006793">
    <property type="term" value="P:phosphorus metabolic process"/>
    <property type="evidence" value="ECO:0007669"/>
    <property type="project" value="UniProtKB-ARBA"/>
</dbReference>
<dbReference type="GO" id="GO:0016042">
    <property type="term" value="P:lipid catabolic process"/>
    <property type="evidence" value="ECO:0007669"/>
    <property type="project" value="UniProtKB-KW"/>
</dbReference>
<dbReference type="Pfam" id="PF13091">
    <property type="entry name" value="PLDc_2"/>
    <property type="match status" value="1"/>
</dbReference>
<evidence type="ECO:0000256" key="1">
    <source>
        <dbReference type="ARBA" id="ARBA00000798"/>
    </source>
</evidence>
<evidence type="ECO:0000256" key="4">
    <source>
        <dbReference type="ARBA" id="ARBA00008664"/>
    </source>
</evidence>
<dbReference type="PROSITE" id="PS50035">
    <property type="entry name" value="PLD"/>
    <property type="match status" value="1"/>
</dbReference>
<dbReference type="EMBL" id="CP038231">
    <property type="protein sequence ID" value="QDH13164.2"/>
    <property type="molecule type" value="Genomic_DNA"/>
</dbReference>
<sequence>MGFSHGLPCAIAQPCPLSPVKVRWGFSPEGSARQLLLATLGQARHSIKMMAYSFRAPDIANALVAARQRGVNVQVAMDYGAVRRDGRQRHMVCFLQRHGVKVRIDHSPGWEKQHDKLTLTDDNTVVTGSMNFTPSSEKHKSENIVAIQGNAALMNAMEAHFQNRWALSQPYGQLFPHQPCQGGD</sequence>
<dbReference type="AlphaFoldDB" id="A0A4Y6U7M9"/>
<keyword evidence="14" id="KW-1185">Reference proteome</keyword>
<evidence type="ECO:0000256" key="11">
    <source>
        <dbReference type="ARBA" id="ARBA00029594"/>
    </source>
</evidence>
<gene>
    <name evidence="13" type="ORF">E3E12_01950</name>
</gene>
<dbReference type="SUPFAM" id="SSF56024">
    <property type="entry name" value="Phospholipase D/nuclease"/>
    <property type="match status" value="1"/>
</dbReference>
<protein>
    <recommendedName>
        <fullName evidence="6">Phospholipase D</fullName>
        <ecNumber evidence="5">3.1.4.4</ecNumber>
    </recommendedName>
    <alternativeName>
        <fullName evidence="11">Choline phosphatase</fullName>
    </alternativeName>
</protein>
<dbReference type="OrthoDB" id="9814092at2"/>
<keyword evidence="8" id="KW-0378">Hydrolase</keyword>
<evidence type="ECO:0000256" key="5">
    <source>
        <dbReference type="ARBA" id="ARBA00012027"/>
    </source>
</evidence>
<dbReference type="InterPro" id="IPR001736">
    <property type="entry name" value="PLipase_D/transphosphatidylase"/>
</dbReference>
<dbReference type="RefSeq" id="WP_141442826.1">
    <property type="nucleotide sequence ID" value="NZ_CP038231.1"/>
</dbReference>
<dbReference type="KEGG" id="swf:E3E12_01950"/>
<dbReference type="CDD" id="cd09170">
    <property type="entry name" value="PLDc_Nuc"/>
    <property type="match status" value="1"/>
</dbReference>
<dbReference type="Gene3D" id="3.30.870.10">
    <property type="entry name" value="Endonuclease Chain A"/>
    <property type="match status" value="1"/>
</dbReference>
<evidence type="ECO:0000256" key="8">
    <source>
        <dbReference type="ARBA" id="ARBA00022801"/>
    </source>
</evidence>
<dbReference type="InterPro" id="IPR025202">
    <property type="entry name" value="PLD-like_dom"/>
</dbReference>
<name>A0A4Y6U7M9_9PROT</name>
<dbReference type="PANTHER" id="PTHR43856:SF1">
    <property type="entry name" value="MITOCHONDRIAL CARDIOLIPIN HYDROLASE"/>
    <property type="match status" value="1"/>
</dbReference>
<evidence type="ECO:0000256" key="6">
    <source>
        <dbReference type="ARBA" id="ARBA00018392"/>
    </source>
</evidence>
<comment type="subcellular location">
    <subcellularLocation>
        <location evidence="3">Secreted</location>
    </subcellularLocation>
</comment>
<dbReference type="Proteomes" id="UP000318709">
    <property type="component" value="Chromosome"/>
</dbReference>
<dbReference type="PANTHER" id="PTHR43856">
    <property type="entry name" value="CARDIOLIPIN HYDROLASE"/>
    <property type="match status" value="1"/>
</dbReference>
<evidence type="ECO:0000256" key="7">
    <source>
        <dbReference type="ARBA" id="ARBA00022525"/>
    </source>
</evidence>
<feature type="domain" description="PLD phosphodiesterase" evidence="12">
    <location>
        <begin position="109"/>
        <end position="136"/>
    </location>
</feature>
<dbReference type="GO" id="GO:0004630">
    <property type="term" value="F:phospholipase D activity"/>
    <property type="evidence" value="ECO:0007669"/>
    <property type="project" value="UniProtKB-EC"/>
</dbReference>
<evidence type="ECO:0000259" key="12">
    <source>
        <dbReference type="PROSITE" id="PS50035"/>
    </source>
</evidence>
<dbReference type="EC" id="3.1.4.4" evidence="5"/>
<reference evidence="13 14" key="1">
    <citation type="submission" date="2019-03" db="EMBL/GenBank/DDBJ databases">
        <title>The complete genome sequence of Swingsia_sp. F3b2 LMG30590(T).</title>
        <authorList>
            <person name="Chua K.-O."/>
            <person name="Chan K.-G."/>
            <person name="See-Too W.-S."/>
        </authorList>
    </citation>
    <scope>NUCLEOTIDE SEQUENCE [LARGE SCALE GENOMIC DNA]</scope>
    <source>
        <strain evidence="13 14">F3b2</strain>
    </source>
</reference>
<organism evidence="13 14">
    <name type="scientific">Formicincola oecophyllae</name>
    <dbReference type="NCBI Taxonomy" id="2558361"/>
    <lineage>
        <taxon>Bacteria</taxon>
        <taxon>Pseudomonadati</taxon>
        <taxon>Pseudomonadota</taxon>
        <taxon>Alphaproteobacteria</taxon>
        <taxon>Acetobacterales</taxon>
        <taxon>Acetobacteraceae</taxon>
        <taxon>Formicincola</taxon>
    </lineage>
</organism>